<name>A0A8T0EGJ4_ARGBR</name>
<dbReference type="PROSITE" id="PS50097">
    <property type="entry name" value="BTB"/>
    <property type="match status" value="1"/>
</dbReference>
<reference evidence="2" key="2">
    <citation type="submission" date="2020-06" db="EMBL/GenBank/DDBJ databases">
        <authorList>
            <person name="Sheffer M."/>
        </authorList>
    </citation>
    <scope>NUCLEOTIDE SEQUENCE</scope>
</reference>
<dbReference type="InterPro" id="IPR000210">
    <property type="entry name" value="BTB/POZ_dom"/>
</dbReference>
<dbReference type="SUPFAM" id="SSF54695">
    <property type="entry name" value="POZ domain"/>
    <property type="match status" value="1"/>
</dbReference>
<dbReference type="InterPro" id="IPR011705">
    <property type="entry name" value="BACK"/>
</dbReference>
<evidence type="ECO:0000313" key="2">
    <source>
        <dbReference type="EMBL" id="KAF8771065.1"/>
    </source>
</evidence>
<evidence type="ECO:0000313" key="3">
    <source>
        <dbReference type="Proteomes" id="UP000807504"/>
    </source>
</evidence>
<dbReference type="Proteomes" id="UP000807504">
    <property type="component" value="Unassembled WGS sequence"/>
</dbReference>
<gene>
    <name evidence="2" type="ORF">HNY73_018521</name>
</gene>
<dbReference type="Pfam" id="PF07707">
    <property type="entry name" value="BACK"/>
    <property type="match status" value="1"/>
</dbReference>
<protein>
    <submittedName>
        <fullName evidence="2">Speckle-type POZ protein B like protein</fullName>
    </submittedName>
</protein>
<dbReference type="CDD" id="cd18186">
    <property type="entry name" value="BTB_POZ_ZBTB_KLHL-like"/>
    <property type="match status" value="1"/>
</dbReference>
<comment type="caution">
    <text evidence="2">The sequence shown here is derived from an EMBL/GenBank/DDBJ whole genome shotgun (WGS) entry which is preliminary data.</text>
</comment>
<feature type="domain" description="BTB" evidence="1">
    <location>
        <begin position="335"/>
        <end position="399"/>
    </location>
</feature>
<sequence length="496" mass="56683">MSDASSVAVKVFTMTWKIKNFSYLWQSLTSPPVTPSLFNGETFNLLIDQYDNKIRIRIATYNRLFSPLDYEVALLTSDGSPELSKEGPLEFRFNRTWNYQEKVEILVVPTGVIYGEKRRDDFLPHDALTIRCRLLKRKAECSESEEQFIGSSVGVQSKLFIWTLADFISSWTGGSVHLFTIENTYGRLELRLSIKLEERIIIEMHRDKGEKIFSTLKISLLDADGVARRMTSDSFFFEKSETRQTWPLPPLINKSELVASKSQLLPNYVLSLKCEFGASLGTVNDSETITFPKEFISISKYFDDSEFSKRKVNSKLPSGFLQNDLRCILDTGSLSDFKLKVDSEVFPVHKVLLAARSPVFNAMFTNDYKETSSGQVLISDMDADTIRRFLIYLYSDTIDDLTMENATKLYFVADKYGVLCLKEICVSFLKDNLSSSSACSFLILADQHQDDELKAVAQDYISKHNSEILRSEDWQNLEKSNHLLALETLREICLNK</sequence>
<dbReference type="Gene3D" id="1.25.40.420">
    <property type="match status" value="1"/>
</dbReference>
<dbReference type="AlphaFoldDB" id="A0A8T0EGJ4"/>
<dbReference type="Gene3D" id="3.30.710.10">
    <property type="entry name" value="Potassium Channel Kv1.1, Chain A"/>
    <property type="match status" value="1"/>
</dbReference>
<dbReference type="SMART" id="SM00225">
    <property type="entry name" value="BTB"/>
    <property type="match status" value="1"/>
</dbReference>
<dbReference type="Pfam" id="PF00651">
    <property type="entry name" value="BTB"/>
    <property type="match status" value="1"/>
</dbReference>
<evidence type="ECO:0000259" key="1">
    <source>
        <dbReference type="PROSITE" id="PS50097"/>
    </source>
</evidence>
<reference evidence="2" key="1">
    <citation type="journal article" date="2020" name="bioRxiv">
        <title>Chromosome-level reference genome of the European wasp spider Argiope bruennichi: a resource for studies on range expansion and evolutionary adaptation.</title>
        <authorList>
            <person name="Sheffer M.M."/>
            <person name="Hoppe A."/>
            <person name="Krehenwinkel H."/>
            <person name="Uhl G."/>
            <person name="Kuss A.W."/>
            <person name="Jensen L."/>
            <person name="Jensen C."/>
            <person name="Gillespie R.G."/>
            <person name="Hoff K.J."/>
            <person name="Prost S."/>
        </authorList>
    </citation>
    <scope>NUCLEOTIDE SEQUENCE</scope>
</reference>
<accession>A0A8T0EGJ4</accession>
<keyword evidence="3" id="KW-1185">Reference proteome</keyword>
<dbReference type="InterPro" id="IPR011333">
    <property type="entry name" value="SKP1/BTB/POZ_sf"/>
</dbReference>
<proteinExistence type="predicted"/>
<dbReference type="PANTHER" id="PTHR24413">
    <property type="entry name" value="SPECKLE-TYPE POZ PROTEIN"/>
    <property type="match status" value="1"/>
</dbReference>
<dbReference type="EMBL" id="JABXBU010002228">
    <property type="protein sequence ID" value="KAF8771065.1"/>
    <property type="molecule type" value="Genomic_DNA"/>
</dbReference>
<organism evidence="2 3">
    <name type="scientific">Argiope bruennichi</name>
    <name type="common">Wasp spider</name>
    <name type="synonym">Aranea bruennichi</name>
    <dbReference type="NCBI Taxonomy" id="94029"/>
    <lineage>
        <taxon>Eukaryota</taxon>
        <taxon>Metazoa</taxon>
        <taxon>Ecdysozoa</taxon>
        <taxon>Arthropoda</taxon>
        <taxon>Chelicerata</taxon>
        <taxon>Arachnida</taxon>
        <taxon>Araneae</taxon>
        <taxon>Araneomorphae</taxon>
        <taxon>Entelegynae</taxon>
        <taxon>Araneoidea</taxon>
        <taxon>Araneidae</taxon>
        <taxon>Argiope</taxon>
    </lineage>
</organism>